<dbReference type="InterPro" id="IPR005467">
    <property type="entry name" value="His_kinase_dom"/>
</dbReference>
<dbReference type="GO" id="GO:0016301">
    <property type="term" value="F:kinase activity"/>
    <property type="evidence" value="ECO:0007669"/>
    <property type="project" value="UniProtKB-KW"/>
</dbReference>
<dbReference type="Pfam" id="PF00512">
    <property type="entry name" value="HisKA"/>
    <property type="match status" value="1"/>
</dbReference>
<dbReference type="Gene3D" id="1.10.287.130">
    <property type="match status" value="1"/>
</dbReference>
<dbReference type="EMBL" id="JACOAF010000001">
    <property type="protein sequence ID" value="MBC3538128.1"/>
    <property type="molecule type" value="Genomic_DNA"/>
</dbReference>
<dbReference type="RefSeq" id="WP_186631194.1">
    <property type="nucleotide sequence ID" value="NZ_JACOAF010000001.1"/>
</dbReference>
<proteinExistence type="predicted"/>
<evidence type="ECO:0000259" key="6">
    <source>
        <dbReference type="PROSITE" id="PS50109"/>
    </source>
</evidence>
<dbReference type="InterPro" id="IPR003594">
    <property type="entry name" value="HATPase_dom"/>
</dbReference>
<feature type="domain" description="Histidine kinase" evidence="6">
    <location>
        <begin position="25"/>
        <end position="235"/>
    </location>
</feature>
<keyword evidence="3" id="KW-0597">Phosphoprotein</keyword>
<sequence length="236" mass="26838">MMHSEQPCAQQLEDLQKEYEEFAYIVSHDLKAPLRAISNLSAWIAEDLGDDLSPDVEKNIQLLQKRADRMERMINGLLEFSRVPRFDLEVREVNVTQLVQQASDRVRQNHALEIHASSLPTLTTYGKKLETVFFHLLQNAATYTQHENPQVWISATEEENAFLFQVKDNGMGMKEETLDKVFKMFYSAQAKDQHDGLGVGLSLVKKIVQFAGGTISVTSTLGAGTEFQFFWPKTVQ</sequence>
<dbReference type="PROSITE" id="PS50109">
    <property type="entry name" value="HIS_KIN"/>
    <property type="match status" value="1"/>
</dbReference>
<evidence type="ECO:0000256" key="5">
    <source>
        <dbReference type="ARBA" id="ARBA00022777"/>
    </source>
</evidence>
<evidence type="ECO:0000256" key="4">
    <source>
        <dbReference type="ARBA" id="ARBA00022679"/>
    </source>
</evidence>
<dbReference type="InterPro" id="IPR003661">
    <property type="entry name" value="HisK_dim/P_dom"/>
</dbReference>
<dbReference type="SUPFAM" id="SSF47384">
    <property type="entry name" value="Homodimeric domain of signal transducing histidine kinase"/>
    <property type="match status" value="1"/>
</dbReference>
<dbReference type="PANTHER" id="PTHR42878:SF15">
    <property type="entry name" value="BACTERIOPHYTOCHROME"/>
    <property type="match status" value="1"/>
</dbReference>
<dbReference type="InterPro" id="IPR036890">
    <property type="entry name" value="HATPase_C_sf"/>
</dbReference>
<organism evidence="7 8">
    <name type="scientific">Rufibacter sediminis</name>
    <dbReference type="NCBI Taxonomy" id="2762756"/>
    <lineage>
        <taxon>Bacteria</taxon>
        <taxon>Pseudomonadati</taxon>
        <taxon>Bacteroidota</taxon>
        <taxon>Cytophagia</taxon>
        <taxon>Cytophagales</taxon>
        <taxon>Hymenobacteraceae</taxon>
        <taxon>Rufibacter</taxon>
    </lineage>
</organism>
<dbReference type="PANTHER" id="PTHR42878">
    <property type="entry name" value="TWO-COMPONENT HISTIDINE KINASE"/>
    <property type="match status" value="1"/>
</dbReference>
<comment type="catalytic activity">
    <reaction evidence="1">
        <text>ATP + protein L-histidine = ADP + protein N-phospho-L-histidine.</text>
        <dbReference type="EC" id="2.7.13.3"/>
    </reaction>
</comment>
<gene>
    <name evidence="7" type="ORF">H7U12_00450</name>
</gene>
<protein>
    <recommendedName>
        <fullName evidence="2">histidine kinase</fullName>
        <ecNumber evidence="2">2.7.13.3</ecNumber>
    </recommendedName>
</protein>
<dbReference type="Gene3D" id="3.30.565.10">
    <property type="entry name" value="Histidine kinase-like ATPase, C-terminal domain"/>
    <property type="match status" value="1"/>
</dbReference>
<dbReference type="SUPFAM" id="SSF55874">
    <property type="entry name" value="ATPase domain of HSP90 chaperone/DNA topoisomerase II/histidine kinase"/>
    <property type="match status" value="1"/>
</dbReference>
<reference evidence="7 8" key="1">
    <citation type="journal article" date="2019" name="Int. J. Syst. Evol. Microbiol.">
        <title>Rufibacter sediminis sp. nov., isolated from freshwater lake sediment.</title>
        <authorList>
            <person name="Qu J.H."/>
            <person name="Zhang L.J."/>
            <person name="Fu Y.H."/>
            <person name="Li H.F."/>
        </authorList>
    </citation>
    <scope>NUCLEOTIDE SEQUENCE [LARGE SCALE GENOMIC DNA]</scope>
    <source>
        <strain evidence="7 8">H-1</strain>
    </source>
</reference>
<dbReference type="InterPro" id="IPR004358">
    <property type="entry name" value="Sig_transdc_His_kin-like_C"/>
</dbReference>
<comment type="caution">
    <text evidence="7">The sequence shown here is derived from an EMBL/GenBank/DDBJ whole genome shotgun (WGS) entry which is preliminary data.</text>
</comment>
<dbReference type="Pfam" id="PF02518">
    <property type="entry name" value="HATPase_c"/>
    <property type="match status" value="1"/>
</dbReference>
<keyword evidence="4" id="KW-0808">Transferase</keyword>
<evidence type="ECO:0000313" key="8">
    <source>
        <dbReference type="Proteomes" id="UP000659698"/>
    </source>
</evidence>
<evidence type="ECO:0000256" key="1">
    <source>
        <dbReference type="ARBA" id="ARBA00000085"/>
    </source>
</evidence>
<dbReference type="Proteomes" id="UP000659698">
    <property type="component" value="Unassembled WGS sequence"/>
</dbReference>
<evidence type="ECO:0000256" key="3">
    <source>
        <dbReference type="ARBA" id="ARBA00022553"/>
    </source>
</evidence>
<dbReference type="SMART" id="SM00387">
    <property type="entry name" value="HATPase_c"/>
    <property type="match status" value="1"/>
</dbReference>
<keyword evidence="5 7" id="KW-0418">Kinase</keyword>
<dbReference type="CDD" id="cd00082">
    <property type="entry name" value="HisKA"/>
    <property type="match status" value="1"/>
</dbReference>
<dbReference type="EC" id="2.7.13.3" evidence="2"/>
<dbReference type="PRINTS" id="PR00344">
    <property type="entry name" value="BCTRLSENSOR"/>
</dbReference>
<dbReference type="InterPro" id="IPR050351">
    <property type="entry name" value="BphY/WalK/GraS-like"/>
</dbReference>
<evidence type="ECO:0000256" key="2">
    <source>
        <dbReference type="ARBA" id="ARBA00012438"/>
    </source>
</evidence>
<dbReference type="InterPro" id="IPR036097">
    <property type="entry name" value="HisK_dim/P_sf"/>
</dbReference>
<dbReference type="SMART" id="SM00388">
    <property type="entry name" value="HisKA"/>
    <property type="match status" value="1"/>
</dbReference>
<keyword evidence="8" id="KW-1185">Reference proteome</keyword>
<name>A0ABR6VLM4_9BACT</name>
<evidence type="ECO:0000313" key="7">
    <source>
        <dbReference type="EMBL" id="MBC3538128.1"/>
    </source>
</evidence>
<accession>A0ABR6VLM4</accession>